<dbReference type="PANTHER" id="PTHR36023:SF3">
    <property type="entry name" value="ARGOS-LIKE PROTEIN"/>
    <property type="match status" value="1"/>
</dbReference>
<evidence type="ECO:0000256" key="9">
    <source>
        <dbReference type="ARBA" id="ARBA00022824"/>
    </source>
</evidence>
<feature type="compositionally biased region" description="Basic and acidic residues" evidence="13">
    <location>
        <begin position="23"/>
        <end position="34"/>
    </location>
</feature>
<dbReference type="PANTHER" id="PTHR36023">
    <property type="entry name" value="ARGOS-LIKE PROTEIN"/>
    <property type="match status" value="1"/>
</dbReference>
<dbReference type="InterPro" id="IPR037468">
    <property type="entry name" value="ARGOS/ARL/OSR1"/>
</dbReference>
<name>A0A1J3FFI5_NOCCA</name>
<evidence type="ECO:0000256" key="14">
    <source>
        <dbReference type="SAM" id="Phobius"/>
    </source>
</evidence>
<dbReference type="GO" id="GO:0016020">
    <property type="term" value="C:membrane"/>
    <property type="evidence" value="ECO:0007669"/>
    <property type="project" value="UniProtKB-SubCell"/>
</dbReference>
<dbReference type="EMBL" id="GEVL01018517">
    <property type="protein sequence ID" value="JAU58824.1"/>
    <property type="molecule type" value="Transcribed_RNA"/>
</dbReference>
<evidence type="ECO:0000256" key="12">
    <source>
        <dbReference type="ARBA" id="ARBA00023242"/>
    </source>
</evidence>
<dbReference type="AlphaFoldDB" id="A0A1J3FFI5"/>
<evidence type="ECO:0000256" key="7">
    <source>
        <dbReference type="ARBA" id="ARBA00022490"/>
    </source>
</evidence>
<dbReference type="EMBL" id="GEVK01010193">
    <property type="protein sequence ID" value="JAU42639.1"/>
    <property type="molecule type" value="Transcribed_RNA"/>
</dbReference>
<dbReference type="GO" id="GO:0005783">
    <property type="term" value="C:endoplasmic reticulum"/>
    <property type="evidence" value="ECO:0007669"/>
    <property type="project" value="UniProtKB-SubCell"/>
</dbReference>
<keyword evidence="11 14" id="KW-0472">Membrane</keyword>
<keyword evidence="12" id="KW-0539">Nucleus</keyword>
<organism evidence="15">
    <name type="scientific">Noccaea caerulescens</name>
    <name type="common">Alpine penny-cress</name>
    <name type="synonym">Thlaspi caerulescens</name>
    <dbReference type="NCBI Taxonomy" id="107243"/>
    <lineage>
        <taxon>Eukaryota</taxon>
        <taxon>Viridiplantae</taxon>
        <taxon>Streptophyta</taxon>
        <taxon>Embryophyta</taxon>
        <taxon>Tracheophyta</taxon>
        <taxon>Spermatophyta</taxon>
        <taxon>Magnoliopsida</taxon>
        <taxon>eudicotyledons</taxon>
        <taxon>Gunneridae</taxon>
        <taxon>Pentapetalae</taxon>
        <taxon>rosids</taxon>
        <taxon>malvids</taxon>
        <taxon>Brassicales</taxon>
        <taxon>Brassicaceae</taxon>
        <taxon>Coluteocarpeae</taxon>
        <taxon>Noccaea</taxon>
    </lineage>
</organism>
<evidence type="ECO:0000256" key="2">
    <source>
        <dbReference type="ARBA" id="ARBA00004141"/>
    </source>
</evidence>
<dbReference type="GO" id="GO:0005634">
    <property type="term" value="C:nucleus"/>
    <property type="evidence" value="ECO:0007669"/>
    <property type="project" value="UniProtKB-SubCell"/>
</dbReference>
<feature type="compositionally biased region" description="Polar residues" evidence="13">
    <location>
        <begin position="5"/>
        <end position="21"/>
    </location>
</feature>
<dbReference type="GO" id="GO:0046622">
    <property type="term" value="P:positive regulation of organ growth"/>
    <property type="evidence" value="ECO:0007669"/>
    <property type="project" value="InterPro"/>
</dbReference>
<evidence type="ECO:0000256" key="6">
    <source>
        <dbReference type="ARBA" id="ARBA00022473"/>
    </source>
</evidence>
<reference evidence="15" key="1">
    <citation type="submission" date="2016-07" db="EMBL/GenBank/DDBJ databases">
        <title>De novo transcriptome assembly of four accessions of the metal hyperaccumulator plant Noccaea caerulescens.</title>
        <authorList>
            <person name="Blande D."/>
            <person name="Halimaa P."/>
            <person name="Tervahauta A.I."/>
            <person name="Aarts M.G."/>
            <person name="Karenlampi S.O."/>
        </authorList>
    </citation>
    <scope>NUCLEOTIDE SEQUENCE</scope>
</reference>
<gene>
    <name evidence="15" type="ORF">LC_TR5050_c0_g1_i1_g.17740</name>
    <name evidence="16" type="ORF">LE_TR18592_c0_g1_i1_g.59804</name>
</gene>
<evidence type="ECO:0000256" key="1">
    <source>
        <dbReference type="ARBA" id="ARBA00004123"/>
    </source>
</evidence>
<proteinExistence type="inferred from homology"/>
<evidence type="ECO:0000313" key="15">
    <source>
        <dbReference type="EMBL" id="JAU42639.1"/>
    </source>
</evidence>
<comment type="subcellular location">
    <subcellularLocation>
        <location evidence="4">Cytoplasm</location>
    </subcellularLocation>
    <subcellularLocation>
        <location evidence="3">Endoplasmic reticulum</location>
    </subcellularLocation>
    <subcellularLocation>
        <location evidence="2">Membrane</location>
        <topology evidence="2">Multi-pass membrane protein</topology>
    </subcellularLocation>
    <subcellularLocation>
        <location evidence="1">Nucleus</location>
    </subcellularLocation>
</comment>
<feature type="transmembrane region" description="Helical" evidence="14">
    <location>
        <begin position="96"/>
        <end position="117"/>
    </location>
</feature>
<evidence type="ECO:0000256" key="4">
    <source>
        <dbReference type="ARBA" id="ARBA00004496"/>
    </source>
</evidence>
<feature type="region of interest" description="Disordered" evidence="13">
    <location>
        <begin position="5"/>
        <end position="41"/>
    </location>
</feature>
<evidence type="ECO:0000256" key="8">
    <source>
        <dbReference type="ARBA" id="ARBA00022692"/>
    </source>
</evidence>
<evidence type="ECO:0000256" key="11">
    <source>
        <dbReference type="ARBA" id="ARBA00023136"/>
    </source>
</evidence>
<evidence type="ECO:0000256" key="10">
    <source>
        <dbReference type="ARBA" id="ARBA00022989"/>
    </source>
</evidence>
<comment type="similarity">
    <text evidence="5">Belongs to the plant organ size related (OSR) protein family.</text>
</comment>
<keyword evidence="6" id="KW-0217">Developmental protein</keyword>
<evidence type="ECO:0000256" key="13">
    <source>
        <dbReference type="SAM" id="MobiDB-lite"/>
    </source>
</evidence>
<evidence type="ECO:0000256" key="3">
    <source>
        <dbReference type="ARBA" id="ARBA00004240"/>
    </source>
</evidence>
<feature type="transmembrane region" description="Helical" evidence="14">
    <location>
        <begin position="67"/>
        <end position="90"/>
    </location>
</feature>
<keyword evidence="9" id="KW-0256">Endoplasmic reticulum</keyword>
<keyword evidence="7" id="KW-0963">Cytoplasm</keyword>
<protein>
    <submittedName>
        <fullName evidence="15">ARGOS-like protein</fullName>
    </submittedName>
</protein>
<evidence type="ECO:0000313" key="16">
    <source>
        <dbReference type="EMBL" id="JAU58824.1"/>
    </source>
</evidence>
<accession>A0A1J3FFI5</accession>
<keyword evidence="8 14" id="KW-0812">Transmembrane</keyword>
<keyword evidence="10 14" id="KW-1133">Transmembrane helix</keyword>
<evidence type="ECO:0000256" key="5">
    <source>
        <dbReference type="ARBA" id="ARBA00006891"/>
    </source>
</evidence>
<sequence length="130" mass="14612">MIREISSLQNIQDYSPNNNNKVMDMRRDNRKDPSFRGSTQAPMMSKQEYFRTLSSQNSPRRLISASYFSLESMVVLVGLTASLLILPLILPPLPPPPFMLLLIPIGIMVLLMVLALMPSSNAKHVSSSYM</sequence>
<dbReference type="GO" id="GO:0009725">
    <property type="term" value="P:response to hormone"/>
    <property type="evidence" value="ECO:0007669"/>
    <property type="project" value="UniProtKB-ARBA"/>
</dbReference>